<comment type="caution">
    <text evidence="2">The sequence shown here is derived from an EMBL/GenBank/DDBJ whole genome shotgun (WGS) entry which is preliminary data.</text>
</comment>
<accession>A0A9N8VAG6</accession>
<dbReference type="EMBL" id="CAJVPL010000080">
    <property type="protein sequence ID" value="CAG8443227.1"/>
    <property type="molecule type" value="Genomic_DNA"/>
</dbReference>
<dbReference type="InterPro" id="IPR012317">
    <property type="entry name" value="Poly(ADP-ribose)pol_cat_dom"/>
</dbReference>
<proteinExistence type="predicted"/>
<dbReference type="OrthoDB" id="9514740at2759"/>
<name>A0A9N8VAG6_9GLOM</name>
<reference evidence="2" key="1">
    <citation type="submission" date="2021-06" db="EMBL/GenBank/DDBJ databases">
        <authorList>
            <person name="Kallberg Y."/>
            <person name="Tangrot J."/>
            <person name="Rosling A."/>
        </authorList>
    </citation>
    <scope>NUCLEOTIDE SEQUENCE</scope>
    <source>
        <strain evidence="2">MT106</strain>
    </source>
</reference>
<evidence type="ECO:0000259" key="1">
    <source>
        <dbReference type="Pfam" id="PF00644"/>
    </source>
</evidence>
<sequence length="375" mass="42410">MLLETPFTVRKITTTTPPLKTYAYTAQVKRSTPTWTGTQANTVAMGVVEKLQSLALQTHHVHNVESFHKLQNQFTVAGRGVDKPVFQRSLWCSIKCRNLTPNWQSLVVERSSQLCLVCKRENALQSRDICSDACQDYITRTAPCLLNLPTNGQKFKDISNQFVKTWKHAHKPVPDVTSVWKIYCGEAMNNRYNAYRDAVERKQQLAGKPFPRGDGMRRREMTAGNEQRRFHGTKMNCFIGLLTSASLCYDNTCAICCIIREGYKLKFVGTGEISLAFQRFGRGLYFSGTSSKSDDYNEKSLKSYNGLKYKAMLLNKVVVGKGFPQTVDDTNLVKPPNDYDSILGEPSPTGNLNYDEVVVYNEAACLPQYLIIYRV</sequence>
<gene>
    <name evidence="2" type="ORF">AGERDE_LOCUS1227</name>
</gene>
<dbReference type="Pfam" id="PF00644">
    <property type="entry name" value="PARP"/>
    <property type="match status" value="1"/>
</dbReference>
<keyword evidence="3" id="KW-1185">Reference proteome</keyword>
<evidence type="ECO:0000313" key="2">
    <source>
        <dbReference type="EMBL" id="CAG8443227.1"/>
    </source>
</evidence>
<dbReference type="SUPFAM" id="SSF56399">
    <property type="entry name" value="ADP-ribosylation"/>
    <property type="match status" value="1"/>
</dbReference>
<organism evidence="2 3">
    <name type="scientific">Ambispora gerdemannii</name>
    <dbReference type="NCBI Taxonomy" id="144530"/>
    <lineage>
        <taxon>Eukaryota</taxon>
        <taxon>Fungi</taxon>
        <taxon>Fungi incertae sedis</taxon>
        <taxon>Mucoromycota</taxon>
        <taxon>Glomeromycotina</taxon>
        <taxon>Glomeromycetes</taxon>
        <taxon>Archaeosporales</taxon>
        <taxon>Ambisporaceae</taxon>
        <taxon>Ambispora</taxon>
    </lineage>
</organism>
<dbReference type="Proteomes" id="UP000789831">
    <property type="component" value="Unassembled WGS sequence"/>
</dbReference>
<feature type="domain" description="PARP catalytic" evidence="1">
    <location>
        <begin position="154"/>
        <end position="345"/>
    </location>
</feature>
<dbReference type="GO" id="GO:0003950">
    <property type="term" value="F:NAD+ poly-ADP-ribosyltransferase activity"/>
    <property type="evidence" value="ECO:0007669"/>
    <property type="project" value="InterPro"/>
</dbReference>
<dbReference type="PANTHER" id="PTHR31681">
    <property type="entry name" value="C2H2-LIKE ZINC FINGER PROTEIN"/>
    <property type="match status" value="1"/>
</dbReference>
<protein>
    <submittedName>
        <fullName evidence="2">10306_t:CDS:1</fullName>
    </submittedName>
</protein>
<dbReference type="Gene3D" id="3.90.228.10">
    <property type="match status" value="1"/>
</dbReference>
<evidence type="ECO:0000313" key="3">
    <source>
        <dbReference type="Proteomes" id="UP000789831"/>
    </source>
</evidence>
<dbReference type="PANTHER" id="PTHR31681:SF3">
    <property type="entry name" value="OS04G0690100 PROTEIN"/>
    <property type="match status" value="1"/>
</dbReference>
<dbReference type="AlphaFoldDB" id="A0A9N8VAG6"/>